<dbReference type="AlphaFoldDB" id="A0A0E9Q0J3"/>
<protein>
    <submittedName>
        <fullName evidence="1">Uncharacterized protein</fullName>
    </submittedName>
</protein>
<reference evidence="1" key="2">
    <citation type="journal article" date="2015" name="Fish Shellfish Immunol.">
        <title>Early steps in the European eel (Anguilla anguilla)-Vibrio vulnificus interaction in the gills: Role of the RtxA13 toxin.</title>
        <authorList>
            <person name="Callol A."/>
            <person name="Pajuelo D."/>
            <person name="Ebbesson L."/>
            <person name="Teles M."/>
            <person name="MacKenzie S."/>
            <person name="Amaro C."/>
        </authorList>
    </citation>
    <scope>NUCLEOTIDE SEQUENCE</scope>
</reference>
<reference evidence="1" key="1">
    <citation type="submission" date="2014-11" db="EMBL/GenBank/DDBJ databases">
        <authorList>
            <person name="Amaro Gonzalez C."/>
        </authorList>
    </citation>
    <scope>NUCLEOTIDE SEQUENCE</scope>
</reference>
<accession>A0A0E9Q0J3</accession>
<evidence type="ECO:0000313" key="1">
    <source>
        <dbReference type="EMBL" id="JAH09835.1"/>
    </source>
</evidence>
<dbReference type="EMBL" id="GBXM01098742">
    <property type="protein sequence ID" value="JAH09835.1"/>
    <property type="molecule type" value="Transcribed_RNA"/>
</dbReference>
<name>A0A0E9Q0J3_ANGAN</name>
<sequence length="30" mass="3731">MRNYLFFFHFIIYLSATQLVLAVEFMQFIQ</sequence>
<organism evidence="1">
    <name type="scientific">Anguilla anguilla</name>
    <name type="common">European freshwater eel</name>
    <name type="synonym">Muraena anguilla</name>
    <dbReference type="NCBI Taxonomy" id="7936"/>
    <lineage>
        <taxon>Eukaryota</taxon>
        <taxon>Metazoa</taxon>
        <taxon>Chordata</taxon>
        <taxon>Craniata</taxon>
        <taxon>Vertebrata</taxon>
        <taxon>Euteleostomi</taxon>
        <taxon>Actinopterygii</taxon>
        <taxon>Neopterygii</taxon>
        <taxon>Teleostei</taxon>
        <taxon>Anguilliformes</taxon>
        <taxon>Anguillidae</taxon>
        <taxon>Anguilla</taxon>
    </lineage>
</organism>
<proteinExistence type="predicted"/>